<reference evidence="1 2" key="1">
    <citation type="journal article" date="2014" name="Genome Announc.">
        <title>Genome Sequence and Methylome of Soil Bacterium Gemmatirosa kalamazoonensis KBS708T, a Member of the Rarely Cultivated Gemmatimonadetes Phylum.</title>
        <authorList>
            <person name="Debruyn J.M."/>
            <person name="Radosevich M."/>
            <person name="Wommack K.E."/>
            <person name="Polson S.W."/>
            <person name="Hauser L.J."/>
            <person name="Fawaz M.N."/>
            <person name="Korlach J."/>
            <person name="Tsai Y.C."/>
        </authorList>
    </citation>
    <scope>NUCLEOTIDE SEQUENCE [LARGE SCALE GENOMIC DNA]</scope>
    <source>
        <strain evidence="1 2">KBS708</strain>
    </source>
</reference>
<gene>
    <name evidence="1" type="ORF">J421_4259</name>
</gene>
<dbReference type="HOGENOM" id="CLU_1298300_0_0_0"/>
<dbReference type="Proteomes" id="UP000019151">
    <property type="component" value="Chromosome"/>
</dbReference>
<dbReference type="PANTHER" id="PTHR13696:SF99">
    <property type="entry name" value="COBYRINIC ACID AC-DIAMIDE SYNTHASE"/>
    <property type="match status" value="1"/>
</dbReference>
<evidence type="ECO:0000313" key="2">
    <source>
        <dbReference type="Proteomes" id="UP000019151"/>
    </source>
</evidence>
<dbReference type="KEGG" id="gba:J421_4259"/>
<dbReference type="EMBL" id="CP007128">
    <property type="protein sequence ID" value="AHG91796.1"/>
    <property type="molecule type" value="Genomic_DNA"/>
</dbReference>
<dbReference type="InParanoid" id="W0RM23"/>
<proteinExistence type="predicted"/>
<organism evidence="1 2">
    <name type="scientific">Gemmatirosa kalamazoonensis</name>
    <dbReference type="NCBI Taxonomy" id="861299"/>
    <lineage>
        <taxon>Bacteria</taxon>
        <taxon>Pseudomonadati</taxon>
        <taxon>Gemmatimonadota</taxon>
        <taxon>Gemmatimonadia</taxon>
        <taxon>Gemmatimonadales</taxon>
        <taxon>Gemmatimonadaceae</taxon>
        <taxon>Gemmatirosa</taxon>
    </lineage>
</organism>
<keyword evidence="2" id="KW-1185">Reference proteome</keyword>
<sequence length="212" mass="21380">MSVRHAGARVVTIVGAGGANLKSTVAANLAAALAALDVPVALADADGASSRALAEPLPWAPRAVRLVAADTLHAAPGEILVVDPPARLGPSTTAAVRAADLVLVPVDATPLSLRVLRDVAALVDDASPAPRLRAALARLVPREADRWGLVEKVDAVAPGALLHATLPMARSVRVGTGAPLARPAMLFAPGTSAARAYAALARELLDVLSSSP</sequence>
<dbReference type="PANTHER" id="PTHR13696">
    <property type="entry name" value="P-LOOP CONTAINING NUCLEOSIDE TRIPHOSPHATE HYDROLASE"/>
    <property type="match status" value="1"/>
</dbReference>
<dbReference type="Gene3D" id="3.40.50.300">
    <property type="entry name" value="P-loop containing nucleotide triphosphate hydrolases"/>
    <property type="match status" value="2"/>
</dbReference>
<dbReference type="SUPFAM" id="SSF52540">
    <property type="entry name" value="P-loop containing nucleoside triphosphate hydrolases"/>
    <property type="match status" value="1"/>
</dbReference>
<protein>
    <submittedName>
        <fullName evidence="1">Cobyrinic acid ac-diamide synthase</fullName>
    </submittedName>
</protein>
<dbReference type="InterPro" id="IPR027417">
    <property type="entry name" value="P-loop_NTPase"/>
</dbReference>
<evidence type="ECO:0000313" key="1">
    <source>
        <dbReference type="EMBL" id="AHG91796.1"/>
    </source>
</evidence>
<accession>W0RM23</accession>
<dbReference type="InterPro" id="IPR050678">
    <property type="entry name" value="DNA_Partitioning_ATPase"/>
</dbReference>
<dbReference type="AlphaFoldDB" id="W0RM23"/>
<dbReference type="STRING" id="861299.J421_4259"/>
<name>W0RM23_9BACT</name>